<protein>
    <recommendedName>
        <fullName evidence="3">Lipoprotein</fullName>
    </recommendedName>
</protein>
<organism evidence="1 2">
    <name type="scientific">Cognatishimia activa</name>
    <dbReference type="NCBI Taxonomy" id="1715691"/>
    <lineage>
        <taxon>Bacteria</taxon>
        <taxon>Pseudomonadati</taxon>
        <taxon>Pseudomonadota</taxon>
        <taxon>Alphaproteobacteria</taxon>
        <taxon>Rhodobacterales</taxon>
        <taxon>Paracoccaceae</taxon>
        <taxon>Cognatishimia</taxon>
    </lineage>
</organism>
<dbReference type="AlphaFoldDB" id="A0A975I7I9"/>
<dbReference type="EMBL" id="CP060010">
    <property type="protein sequence ID" value="QTN36238.1"/>
    <property type="molecule type" value="Genomic_DNA"/>
</dbReference>
<accession>A0A975I7I9</accession>
<evidence type="ECO:0008006" key="3">
    <source>
        <dbReference type="Google" id="ProtNLM"/>
    </source>
</evidence>
<dbReference type="RefSeq" id="WP_209356942.1">
    <property type="nucleotide sequence ID" value="NZ_CP060010.1"/>
</dbReference>
<dbReference type="KEGG" id="cact:HZ995_01565"/>
<dbReference type="Proteomes" id="UP000665026">
    <property type="component" value="Chromosome"/>
</dbReference>
<evidence type="ECO:0000313" key="2">
    <source>
        <dbReference type="Proteomes" id="UP000665026"/>
    </source>
</evidence>
<evidence type="ECO:0000313" key="1">
    <source>
        <dbReference type="EMBL" id="QTN36238.1"/>
    </source>
</evidence>
<name>A0A975I7I9_9RHOB</name>
<proteinExistence type="predicted"/>
<sequence length="157" mass="16616">MKNIGLTSFSHKPFRAALGLVTVGLVLTACNTTTQTASNIPSPAVEQKTDLSSLTKRWCGPAADPDGGYNVICFTFKEKRGGAALSTRLELQTNGRTATKGGVNSSLTIAGNKATIIPDPKVMSWQGKQYVLTHVLGTNTMTMKDAISGETHSFVAK</sequence>
<gene>
    <name evidence="1" type="ORF">HZ995_01565</name>
</gene>
<reference evidence="1" key="1">
    <citation type="submission" date="2020-07" db="EMBL/GenBank/DDBJ databases">
        <title>Genome sequences of bacteria associated with the marine, planktonic diatom Thalassiosira profunda strain ECT2AJA-044.</title>
        <authorList>
            <person name="Gargas C.B."/>
            <person name="Roberts W.R."/>
            <person name="Alverson A.J."/>
        </authorList>
    </citation>
    <scope>NUCLEOTIDE SEQUENCE</scope>
    <source>
        <strain evidence="1">ECT2AJA-044</strain>
    </source>
</reference>
<dbReference type="PROSITE" id="PS51257">
    <property type="entry name" value="PROKAR_LIPOPROTEIN"/>
    <property type="match status" value="1"/>
</dbReference>